<gene>
    <name evidence="1" type="ORF">AFM16_31565</name>
</gene>
<proteinExistence type="predicted"/>
<name>A0ABX3LAJ3_STRAT</name>
<organism evidence="1 2">
    <name type="scientific">Streptomyces antibioticus</name>
    <dbReference type="NCBI Taxonomy" id="1890"/>
    <lineage>
        <taxon>Bacteria</taxon>
        <taxon>Bacillati</taxon>
        <taxon>Actinomycetota</taxon>
        <taxon>Actinomycetes</taxon>
        <taxon>Kitasatosporales</taxon>
        <taxon>Streptomycetaceae</taxon>
        <taxon>Streptomyces</taxon>
    </lineage>
</organism>
<dbReference type="Proteomes" id="UP000190306">
    <property type="component" value="Chromosome"/>
</dbReference>
<evidence type="ECO:0000313" key="2">
    <source>
        <dbReference type="Proteomes" id="UP000190306"/>
    </source>
</evidence>
<reference evidence="1 2" key="1">
    <citation type="submission" date="2015-07" db="EMBL/GenBank/DDBJ databases">
        <title>Draft Genome Sequence of Streptomyces antibioticus, IMRU 3720 reveals insights in the evolution of actinomycin biosynthetic gene clusters in Streptomyces.</title>
        <authorList>
            <person name="Crnovcic I."/>
            <person name="Ruckert C."/>
            <person name="Kalinowksi J."/>
            <person name="Keller U."/>
        </authorList>
    </citation>
    <scope>NUCLEOTIDE SEQUENCE [LARGE SCALE GENOMIC DNA]</scope>
    <source>
        <strain evidence="1 2">DSM 41481</strain>
    </source>
</reference>
<evidence type="ECO:0000313" key="1">
    <source>
        <dbReference type="EMBL" id="OOQ47281.1"/>
    </source>
</evidence>
<sequence>MTAMNPETARLTVRARLVAYLQQSGLSTARAEANIDALLAEERAAPPVVSSSGRAALLHETALSATERQFLTFALDLAADEMASRGDEFGAEDEAALDLLRRMAAEEQPAETQDGSRDAIIADLLPAWEAVYEPGNVSDYLIGYANDQDAATGAAEAWMRSKAEVTGRLEWEPWGTATPLPDGYDAWFELVERHDDGIDTGPGIIVRHRIEPVVGEQPDTQETRHVGGNAEDCPACQERGFDMLSHPWTCPGPAAP</sequence>
<protein>
    <submittedName>
        <fullName evidence="1">Uncharacterized protein</fullName>
    </submittedName>
</protein>
<accession>A0ABX3LAJ3</accession>
<comment type="caution">
    <text evidence="1">The sequence shown here is derived from an EMBL/GenBank/DDBJ whole genome shotgun (WGS) entry which is preliminary data.</text>
</comment>
<keyword evidence="2" id="KW-1185">Reference proteome</keyword>
<dbReference type="EMBL" id="LHQL01000014">
    <property type="protein sequence ID" value="OOQ47281.1"/>
    <property type="molecule type" value="Genomic_DNA"/>
</dbReference>